<evidence type="ECO:0000256" key="1">
    <source>
        <dbReference type="SAM" id="MobiDB-lite"/>
    </source>
</evidence>
<organism evidence="2">
    <name type="scientific">marine sediment metagenome</name>
    <dbReference type="NCBI Taxonomy" id="412755"/>
    <lineage>
        <taxon>unclassified sequences</taxon>
        <taxon>metagenomes</taxon>
        <taxon>ecological metagenomes</taxon>
    </lineage>
</organism>
<reference evidence="2" key="1">
    <citation type="journal article" date="2015" name="Nature">
        <title>Complex archaea that bridge the gap between prokaryotes and eukaryotes.</title>
        <authorList>
            <person name="Spang A."/>
            <person name="Saw J.H."/>
            <person name="Jorgensen S.L."/>
            <person name="Zaremba-Niedzwiedzka K."/>
            <person name="Martijn J."/>
            <person name="Lind A.E."/>
            <person name="van Eijk R."/>
            <person name="Schleper C."/>
            <person name="Guy L."/>
            <person name="Ettema T.J."/>
        </authorList>
    </citation>
    <scope>NUCLEOTIDE SEQUENCE</scope>
</reference>
<sequence>MKHKGDTWNESSVHKDAETGRTVRRLTTMGLWNEKPTYHTNTAFTADGEWLIFARAHEGRTAMMKCHVPSGELTQLTDPVDGVGSPWGVHKIGTSEYFDGKGISGITVCIAPRSRTAVFGVGRSIRSVHLDTLEETTLLDDFGADWIDGAMSVNPAETHALLPLMPAHPEVLAGKSPSKTYVESFADGGMRTRYVEIPLDGGESKIVFEDEGMGCAHCPHCPTDDDLVLIDRDRAPLFWCGGDHGISARCWTLRLSTGELTELCPRNDQRFHVHAAWTWDGEHVVYHAFMREGGYYIGITHKSGQVLREYELPDAGAYGHVSAAPDRPAIVLDGNVSEDKLTWLYYDRDQPRLETIATHATQWRSIPGQYSDPHPQTDPTGRWIAYHVAKDKRTDIYAVTV</sequence>
<evidence type="ECO:0008006" key="3">
    <source>
        <dbReference type="Google" id="ProtNLM"/>
    </source>
</evidence>
<accession>A0A0F9Y7P2</accession>
<dbReference type="Gene3D" id="2.130.10.10">
    <property type="entry name" value="YVTN repeat-like/Quinoprotein amine dehydrogenase"/>
    <property type="match status" value="1"/>
</dbReference>
<dbReference type="EMBL" id="LAZR01000039">
    <property type="protein sequence ID" value="KKO00649.1"/>
    <property type="molecule type" value="Genomic_DNA"/>
</dbReference>
<comment type="caution">
    <text evidence="2">The sequence shown here is derived from an EMBL/GenBank/DDBJ whole genome shotgun (WGS) entry which is preliminary data.</text>
</comment>
<gene>
    <name evidence="2" type="ORF">LCGC14_0124230</name>
</gene>
<dbReference type="AlphaFoldDB" id="A0A0F9Y7P2"/>
<evidence type="ECO:0000313" key="2">
    <source>
        <dbReference type="EMBL" id="KKO00649.1"/>
    </source>
</evidence>
<feature type="region of interest" description="Disordered" evidence="1">
    <location>
        <begin position="1"/>
        <end position="20"/>
    </location>
</feature>
<name>A0A0F9Y7P2_9ZZZZ</name>
<dbReference type="InterPro" id="IPR015943">
    <property type="entry name" value="WD40/YVTN_repeat-like_dom_sf"/>
</dbReference>
<dbReference type="SUPFAM" id="SSF82171">
    <property type="entry name" value="DPP6 N-terminal domain-like"/>
    <property type="match status" value="2"/>
</dbReference>
<proteinExistence type="predicted"/>
<protein>
    <recommendedName>
        <fullName evidence="3">Oligogalacturonate lyase domain-containing protein</fullName>
    </recommendedName>
</protein>